<feature type="region of interest" description="Disordered" evidence="1">
    <location>
        <begin position="7"/>
        <end position="28"/>
    </location>
</feature>
<dbReference type="AlphaFoldDB" id="A0AAV2SCD7"/>
<evidence type="ECO:0000313" key="2">
    <source>
        <dbReference type="EMBL" id="CAL4183390.1"/>
    </source>
</evidence>
<reference evidence="2 3" key="1">
    <citation type="submission" date="2024-05" db="EMBL/GenBank/DDBJ databases">
        <authorList>
            <person name="Wallberg A."/>
        </authorList>
    </citation>
    <scope>NUCLEOTIDE SEQUENCE [LARGE SCALE GENOMIC DNA]</scope>
</reference>
<organism evidence="2 3">
    <name type="scientific">Meganyctiphanes norvegica</name>
    <name type="common">Northern krill</name>
    <name type="synonym">Thysanopoda norvegica</name>
    <dbReference type="NCBI Taxonomy" id="48144"/>
    <lineage>
        <taxon>Eukaryota</taxon>
        <taxon>Metazoa</taxon>
        <taxon>Ecdysozoa</taxon>
        <taxon>Arthropoda</taxon>
        <taxon>Crustacea</taxon>
        <taxon>Multicrustacea</taxon>
        <taxon>Malacostraca</taxon>
        <taxon>Eumalacostraca</taxon>
        <taxon>Eucarida</taxon>
        <taxon>Euphausiacea</taxon>
        <taxon>Euphausiidae</taxon>
        <taxon>Meganyctiphanes</taxon>
    </lineage>
</organism>
<feature type="compositionally biased region" description="Polar residues" evidence="1">
    <location>
        <begin position="10"/>
        <end position="24"/>
    </location>
</feature>
<protein>
    <submittedName>
        <fullName evidence="2">Uncharacterized protein</fullName>
    </submittedName>
</protein>
<dbReference type="Proteomes" id="UP001497623">
    <property type="component" value="Unassembled WGS sequence"/>
</dbReference>
<dbReference type="EMBL" id="CAXKWB010060740">
    <property type="protein sequence ID" value="CAL4183390.1"/>
    <property type="molecule type" value="Genomic_DNA"/>
</dbReference>
<name>A0AAV2SCD7_MEGNR</name>
<accession>A0AAV2SCD7</accession>
<comment type="caution">
    <text evidence="2">The sequence shown here is derived from an EMBL/GenBank/DDBJ whole genome shotgun (WGS) entry which is preliminary data.</text>
</comment>
<proteinExistence type="predicted"/>
<sequence length="124" mass="13159">MLLLCRASPTPRQLPSGSSPTTSVRPRRLCSHNRGGPGGFGTGANNMPLGNYALSGFLRSLGNFTGGSGGTNVLTGRLNNSGDLQAREGTTTHEICVKNAVDIFRRFPLLFIIMSVSRSSFPCM</sequence>
<evidence type="ECO:0000256" key="1">
    <source>
        <dbReference type="SAM" id="MobiDB-lite"/>
    </source>
</evidence>
<keyword evidence="3" id="KW-1185">Reference proteome</keyword>
<gene>
    <name evidence="2" type="ORF">MNOR_LOCUS35687</name>
</gene>
<evidence type="ECO:0000313" key="3">
    <source>
        <dbReference type="Proteomes" id="UP001497623"/>
    </source>
</evidence>